<evidence type="ECO:0000313" key="1">
    <source>
        <dbReference type="EMBL" id="QBB28672.1"/>
    </source>
</evidence>
<dbReference type="EMBL" id="MK439999">
    <property type="protein sequence ID" value="QBB28672.1"/>
    <property type="molecule type" value="Genomic_DNA"/>
</dbReference>
<sequence>MSAIPQSVRISALTRNNVLGLLLPTVTKDSVRFLPIFGTKYLFMFGKLWSTREIFEKYAIATYGSRRAECSTDSEIQTDSAPDEEFQSNISLVPSYIQGSSSNMNFVNPCNVTIPADTDDADQNFYEAQNEVVEARTTREFINQTTATVGQEITNYNLNTDEDSSSYYRTWRKTFSLQRYEPSDPYSLITNAIRLRFYLSNAVTVYHQNFPIRIANTLNDAYSELIVQKSKLSFVNDAVSRDIDNLVQMIEKLMDEMNAIPPLHDEGFATTASEVAEGRSGIADEDGDFTMRL</sequence>
<keyword evidence="2" id="KW-1185">Reference proteome</keyword>
<accession>A0A411HBA3</accession>
<name>A0A411HBA3_9VIRU</name>
<evidence type="ECO:0000313" key="2">
    <source>
        <dbReference type="Proteomes" id="UP000682645"/>
    </source>
</evidence>
<protein>
    <submittedName>
        <fullName evidence="1">Uncharacterized protein</fullName>
    </submittedName>
</protein>
<organism evidence="1 2">
    <name type="scientific">Homarus gammarus nudivirus</name>
    <dbReference type="NCBI Taxonomy" id="2509616"/>
    <lineage>
        <taxon>Viruses</taxon>
        <taxon>Viruses incertae sedis</taxon>
        <taxon>Naldaviricetes</taxon>
        <taxon>Lefavirales</taxon>
        <taxon>Nudiviridae</taxon>
        <taxon>Gammanudivirus</taxon>
        <taxon>Gammanudivirus hogammari</taxon>
    </lineage>
</organism>
<reference evidence="1" key="1">
    <citation type="journal article" date="2019" name="Sci. Rep.">
        <title>The first clawed lobster virus Homarus gammarus nudivirus (HgNV n. sp.) expands the diversity of the Nudiviridae.</title>
        <authorList>
            <person name="Holt C.C."/>
            <person name="Stone M."/>
            <person name="Bass D."/>
            <person name="Bateman K.S."/>
            <person name="van Aerle R."/>
            <person name="Daniels C.L."/>
            <person name="van der Giezen M."/>
            <person name="Ross S.H."/>
            <person name="Hooper C."/>
            <person name="Stentiford G.D."/>
        </authorList>
    </citation>
    <scope>NUCLEOTIDE SEQUENCE</scope>
    <source>
        <strain evidence="1">52S104HLG2</strain>
    </source>
</reference>
<proteinExistence type="predicted"/>
<dbReference type="Proteomes" id="UP000682645">
    <property type="component" value="Segment"/>
</dbReference>
<gene>
    <name evidence="1" type="ORF">HgNV_067</name>
</gene>